<dbReference type="STRING" id="1160497.A0A1L9VUR5"/>
<dbReference type="VEuPathDB" id="FungiDB:ASPGLDRAFT_32157"/>
<dbReference type="RefSeq" id="XP_022404351.1">
    <property type="nucleotide sequence ID" value="XM_022544141.1"/>
</dbReference>
<dbReference type="GeneID" id="34460402"/>
<sequence length="136" mass="14465">MCGPPRPSSGGRIAVLFPASSSSANSYSVLFHNDKENTQATFRADNNDIDSLAALWGSSAIDLRIEKYGDLTSSSTLTSSPLHAFRLRPQPGASKMEMECELPERLDLGISDTGIVGRQVTVVADGRMGTGVVGYD</sequence>
<dbReference type="EMBL" id="KV878890">
    <property type="protein sequence ID" value="OJJ87668.1"/>
    <property type="molecule type" value="Genomic_DNA"/>
</dbReference>
<evidence type="ECO:0000313" key="2">
    <source>
        <dbReference type="Proteomes" id="UP000184300"/>
    </source>
</evidence>
<keyword evidence="2" id="KW-1185">Reference proteome</keyword>
<protein>
    <submittedName>
        <fullName evidence="1">Uncharacterized protein</fullName>
    </submittedName>
</protein>
<organism evidence="1 2">
    <name type="scientific">Aspergillus glaucus CBS 516.65</name>
    <dbReference type="NCBI Taxonomy" id="1160497"/>
    <lineage>
        <taxon>Eukaryota</taxon>
        <taxon>Fungi</taxon>
        <taxon>Dikarya</taxon>
        <taxon>Ascomycota</taxon>
        <taxon>Pezizomycotina</taxon>
        <taxon>Eurotiomycetes</taxon>
        <taxon>Eurotiomycetidae</taxon>
        <taxon>Eurotiales</taxon>
        <taxon>Aspergillaceae</taxon>
        <taxon>Aspergillus</taxon>
        <taxon>Aspergillus subgen. Aspergillus</taxon>
    </lineage>
</organism>
<proteinExistence type="predicted"/>
<reference evidence="2" key="1">
    <citation type="journal article" date="2017" name="Genome Biol.">
        <title>Comparative genomics reveals high biological diversity and specific adaptations in the industrially and medically important fungal genus Aspergillus.</title>
        <authorList>
            <person name="de Vries R.P."/>
            <person name="Riley R."/>
            <person name="Wiebenga A."/>
            <person name="Aguilar-Osorio G."/>
            <person name="Amillis S."/>
            <person name="Uchima C.A."/>
            <person name="Anderluh G."/>
            <person name="Asadollahi M."/>
            <person name="Askin M."/>
            <person name="Barry K."/>
            <person name="Battaglia E."/>
            <person name="Bayram O."/>
            <person name="Benocci T."/>
            <person name="Braus-Stromeyer S.A."/>
            <person name="Caldana C."/>
            <person name="Canovas D."/>
            <person name="Cerqueira G.C."/>
            <person name="Chen F."/>
            <person name="Chen W."/>
            <person name="Choi C."/>
            <person name="Clum A."/>
            <person name="Dos Santos R.A."/>
            <person name="Damasio A.R."/>
            <person name="Diallinas G."/>
            <person name="Emri T."/>
            <person name="Fekete E."/>
            <person name="Flipphi M."/>
            <person name="Freyberg S."/>
            <person name="Gallo A."/>
            <person name="Gournas C."/>
            <person name="Habgood R."/>
            <person name="Hainaut M."/>
            <person name="Harispe M.L."/>
            <person name="Henrissat B."/>
            <person name="Hilden K.S."/>
            <person name="Hope R."/>
            <person name="Hossain A."/>
            <person name="Karabika E."/>
            <person name="Karaffa L."/>
            <person name="Karanyi Z."/>
            <person name="Krasevec N."/>
            <person name="Kuo A."/>
            <person name="Kusch H."/>
            <person name="LaButti K."/>
            <person name="Lagendijk E.L."/>
            <person name="Lapidus A."/>
            <person name="Levasseur A."/>
            <person name="Lindquist E."/>
            <person name="Lipzen A."/>
            <person name="Logrieco A.F."/>
            <person name="MacCabe A."/>
            <person name="Maekelae M.R."/>
            <person name="Malavazi I."/>
            <person name="Melin P."/>
            <person name="Meyer V."/>
            <person name="Mielnichuk N."/>
            <person name="Miskei M."/>
            <person name="Molnar A.P."/>
            <person name="Mule G."/>
            <person name="Ngan C.Y."/>
            <person name="Orejas M."/>
            <person name="Orosz E."/>
            <person name="Ouedraogo J.P."/>
            <person name="Overkamp K.M."/>
            <person name="Park H.-S."/>
            <person name="Perrone G."/>
            <person name="Piumi F."/>
            <person name="Punt P.J."/>
            <person name="Ram A.F."/>
            <person name="Ramon A."/>
            <person name="Rauscher S."/>
            <person name="Record E."/>
            <person name="Riano-Pachon D.M."/>
            <person name="Robert V."/>
            <person name="Roehrig J."/>
            <person name="Ruller R."/>
            <person name="Salamov A."/>
            <person name="Salih N.S."/>
            <person name="Samson R.A."/>
            <person name="Sandor E."/>
            <person name="Sanguinetti M."/>
            <person name="Schuetze T."/>
            <person name="Sepcic K."/>
            <person name="Shelest E."/>
            <person name="Sherlock G."/>
            <person name="Sophianopoulou V."/>
            <person name="Squina F.M."/>
            <person name="Sun H."/>
            <person name="Susca A."/>
            <person name="Todd R.B."/>
            <person name="Tsang A."/>
            <person name="Unkles S.E."/>
            <person name="van de Wiele N."/>
            <person name="van Rossen-Uffink D."/>
            <person name="Oliveira J.V."/>
            <person name="Vesth T.C."/>
            <person name="Visser J."/>
            <person name="Yu J.-H."/>
            <person name="Zhou M."/>
            <person name="Andersen M.R."/>
            <person name="Archer D.B."/>
            <person name="Baker S.E."/>
            <person name="Benoit I."/>
            <person name="Brakhage A.A."/>
            <person name="Braus G.H."/>
            <person name="Fischer R."/>
            <person name="Frisvad J.C."/>
            <person name="Goldman G.H."/>
            <person name="Houbraken J."/>
            <person name="Oakley B."/>
            <person name="Pocsi I."/>
            <person name="Scazzocchio C."/>
            <person name="Seiboth B."/>
            <person name="vanKuyk P.A."/>
            <person name="Wortman J."/>
            <person name="Dyer P.S."/>
            <person name="Grigoriev I.V."/>
        </authorList>
    </citation>
    <scope>NUCLEOTIDE SEQUENCE [LARGE SCALE GENOMIC DNA]</scope>
    <source>
        <strain evidence="2">CBS 516.65</strain>
    </source>
</reference>
<evidence type="ECO:0000313" key="1">
    <source>
        <dbReference type="EMBL" id="OJJ87668.1"/>
    </source>
</evidence>
<name>A0A1L9VUR5_ASPGL</name>
<dbReference type="AlphaFoldDB" id="A0A1L9VUR5"/>
<accession>A0A1L9VUR5</accession>
<dbReference type="OrthoDB" id="4158189at2759"/>
<gene>
    <name evidence="1" type="ORF">ASPGLDRAFT_32157</name>
</gene>
<dbReference type="Proteomes" id="UP000184300">
    <property type="component" value="Unassembled WGS sequence"/>
</dbReference>